<evidence type="ECO:0000313" key="3">
    <source>
        <dbReference type="RefSeq" id="XP_071911987.1"/>
    </source>
</evidence>
<dbReference type="GeneID" id="140009687"/>
<dbReference type="Gene3D" id="1.20.1280.50">
    <property type="match status" value="1"/>
</dbReference>
<dbReference type="InterPro" id="IPR050796">
    <property type="entry name" value="SCF_F-box_component"/>
</dbReference>
<dbReference type="SUPFAM" id="SSF81383">
    <property type="entry name" value="F-box domain"/>
    <property type="match status" value="1"/>
</dbReference>
<protein>
    <submittedName>
        <fullName evidence="3">F-box protein At5g07610-like</fullName>
    </submittedName>
</protein>
<dbReference type="SMART" id="SM00256">
    <property type="entry name" value="FBOX"/>
    <property type="match status" value="1"/>
</dbReference>
<dbReference type="Proteomes" id="UP001652660">
    <property type="component" value="Chromosome 6e"/>
</dbReference>
<sequence length="459" mass="52136">MDPHRRGRGGTSRGSSAAEFAIKHYANPRRISLLSSPTTSSASAEPLLLVEKDDENQIPKAPRLHSSSWSADFVTHNEDILAQILLFLPPKSLLRFQSVSKQWLSIISSPGFRRMHSRKYRSAGSSFFVLDSCVDDPPLNFISLRQEDVKSMGTITSGLNDFLDDGLVLNMHSCNGLLCIDVSFELTFFNEDRRLLVYNPTTDEYRTIPREKSAQDQSEGVNIVFDPSKSHHYILVSALVVNEDEDEFRFTVYSSETGLWSETAAKFEHDGDRYYFEKGAYWNGDLHWVSVSSGTLCFDLDNKRLRPVIPHPSAPSVEWRDICYFGESGGDLYLIGLDKPQAMLWKVYSLKRDYSGWVVKYSIDVASLVTFYPSMVVEEESNEKHFDLHMPCFVVDEKEKKAMPVILLRCKVISYDISDMTVEELAEIDSSHLEHAFSFRAPKYCLVDAVQHTETLACI</sequence>
<dbReference type="RefSeq" id="XP_071911987.1">
    <property type="nucleotide sequence ID" value="XM_072055886.1"/>
</dbReference>
<name>A0ABM4UXH8_COFAR</name>
<dbReference type="PANTHER" id="PTHR31672">
    <property type="entry name" value="BNACNNG10540D PROTEIN"/>
    <property type="match status" value="1"/>
</dbReference>
<dbReference type="Pfam" id="PF00646">
    <property type="entry name" value="F-box"/>
    <property type="match status" value="1"/>
</dbReference>
<reference evidence="3" key="1">
    <citation type="submission" date="2025-08" db="UniProtKB">
        <authorList>
            <consortium name="RefSeq"/>
        </authorList>
    </citation>
    <scope>IDENTIFICATION</scope>
    <source>
        <tissue evidence="3">Leaves</tissue>
    </source>
</reference>
<dbReference type="InterPro" id="IPR001810">
    <property type="entry name" value="F-box_dom"/>
</dbReference>
<feature type="domain" description="F-box" evidence="1">
    <location>
        <begin position="76"/>
        <end position="116"/>
    </location>
</feature>
<proteinExistence type="predicted"/>
<keyword evidence="2" id="KW-1185">Reference proteome</keyword>
<evidence type="ECO:0000313" key="2">
    <source>
        <dbReference type="Proteomes" id="UP001652660"/>
    </source>
</evidence>
<dbReference type="NCBIfam" id="TIGR01640">
    <property type="entry name" value="F_box_assoc_1"/>
    <property type="match status" value="1"/>
</dbReference>
<dbReference type="CDD" id="cd22157">
    <property type="entry name" value="F-box_AtFBW1-like"/>
    <property type="match status" value="1"/>
</dbReference>
<dbReference type="InterPro" id="IPR017451">
    <property type="entry name" value="F-box-assoc_interact_dom"/>
</dbReference>
<gene>
    <name evidence="3" type="primary">LOC140009687</name>
</gene>
<dbReference type="InterPro" id="IPR006527">
    <property type="entry name" value="F-box-assoc_dom_typ1"/>
</dbReference>
<accession>A0ABM4UXH8</accession>
<dbReference type="Pfam" id="PF07734">
    <property type="entry name" value="FBA_1"/>
    <property type="match status" value="1"/>
</dbReference>
<organism evidence="2 3">
    <name type="scientific">Coffea arabica</name>
    <name type="common">Arabian coffee</name>
    <dbReference type="NCBI Taxonomy" id="13443"/>
    <lineage>
        <taxon>Eukaryota</taxon>
        <taxon>Viridiplantae</taxon>
        <taxon>Streptophyta</taxon>
        <taxon>Embryophyta</taxon>
        <taxon>Tracheophyta</taxon>
        <taxon>Spermatophyta</taxon>
        <taxon>Magnoliopsida</taxon>
        <taxon>eudicotyledons</taxon>
        <taxon>Gunneridae</taxon>
        <taxon>Pentapetalae</taxon>
        <taxon>asterids</taxon>
        <taxon>lamiids</taxon>
        <taxon>Gentianales</taxon>
        <taxon>Rubiaceae</taxon>
        <taxon>Ixoroideae</taxon>
        <taxon>Gardenieae complex</taxon>
        <taxon>Bertiereae - Coffeeae clade</taxon>
        <taxon>Coffeeae</taxon>
        <taxon>Coffea</taxon>
    </lineage>
</organism>
<evidence type="ECO:0000259" key="1">
    <source>
        <dbReference type="SMART" id="SM00256"/>
    </source>
</evidence>
<dbReference type="InterPro" id="IPR036047">
    <property type="entry name" value="F-box-like_dom_sf"/>
</dbReference>